<dbReference type="Proteomes" id="UP000281813">
    <property type="component" value="Unassembled WGS sequence"/>
</dbReference>
<dbReference type="EMBL" id="RBZO01000001">
    <property type="protein sequence ID" value="RKQ18774.1"/>
    <property type="molecule type" value="Genomic_DNA"/>
</dbReference>
<dbReference type="EC" id="1.1.1.320" evidence="6"/>
<dbReference type="GO" id="GO:0005737">
    <property type="term" value="C:cytoplasm"/>
    <property type="evidence" value="ECO:0007669"/>
    <property type="project" value="UniProtKB-SubCell"/>
</dbReference>
<dbReference type="PROSITE" id="PS00061">
    <property type="entry name" value="ADH_SHORT"/>
    <property type="match status" value="1"/>
</dbReference>
<sequence>MSKFAVITGVSKGLGEQLASLFLESGVNVLGISRNTNNKLSQLAKGYNRVFKHYSCDISDISALEDTFNNLKEELFNYDITSLYLINNAAVVEPIDQAINIESDALLRHFQINSIAPMVLTNLFLKQAGNVGVPMLAVAVTSGAGERPIYGWSAYGSSKASVNMYTRVVALEQETLKSGSKVIAFNPGVMDTGMQETIRSTTEEAFSDVERFKQLKENNALNTPAIVAGVLIDILNDEDVVNGKIYDVKNYV</sequence>
<evidence type="ECO:0000256" key="1">
    <source>
        <dbReference type="ARBA" id="ARBA00004496"/>
    </source>
</evidence>
<evidence type="ECO:0000256" key="2">
    <source>
        <dbReference type="ARBA" id="ARBA00006484"/>
    </source>
</evidence>
<dbReference type="SUPFAM" id="SSF51735">
    <property type="entry name" value="NAD(P)-binding Rossmann-fold domains"/>
    <property type="match status" value="1"/>
</dbReference>
<keyword evidence="4" id="KW-0521">NADP</keyword>
<name>A0A494Z849_9BACI</name>
<dbReference type="InterPro" id="IPR020904">
    <property type="entry name" value="Sc_DH/Rdtase_CS"/>
</dbReference>
<comment type="subcellular location">
    <subcellularLocation>
        <location evidence="1">Cytoplasm</location>
    </subcellularLocation>
</comment>
<dbReference type="InterPro" id="IPR051721">
    <property type="entry name" value="Biopterin_syn/organic_redct"/>
</dbReference>
<protein>
    <submittedName>
        <fullName evidence="6">(S)-benzoin forming benzil reductase</fullName>
        <ecNumber evidence="6">1.1.1.320</ecNumber>
    </submittedName>
</protein>
<dbReference type="OrthoDB" id="9794387at2"/>
<reference evidence="6 7" key="1">
    <citation type="journal article" date="2015" name="Antonie Van Leeuwenhoek">
        <title>Oceanobacillus bengalensis sp. nov., a bacterium isolated from seawater of the Bay of Bengal.</title>
        <authorList>
            <person name="Yongchang O."/>
            <person name="Xiang W."/>
            <person name="Wang G."/>
        </authorList>
    </citation>
    <scope>NUCLEOTIDE SEQUENCE [LARGE SCALE GENOMIC DNA]</scope>
    <source>
        <strain evidence="6 7">MCCC 1K00260</strain>
    </source>
</reference>
<dbReference type="GO" id="GO:0006729">
    <property type="term" value="P:tetrahydrobiopterin biosynthetic process"/>
    <property type="evidence" value="ECO:0007669"/>
    <property type="project" value="TreeGrafter"/>
</dbReference>
<dbReference type="RefSeq" id="WP_121127834.1">
    <property type="nucleotide sequence ID" value="NZ_JBHUFK010000020.1"/>
</dbReference>
<comment type="similarity">
    <text evidence="2">Belongs to the short-chain dehydrogenases/reductases (SDR) family.</text>
</comment>
<keyword evidence="5 6" id="KW-0560">Oxidoreductase</keyword>
<evidence type="ECO:0000256" key="5">
    <source>
        <dbReference type="ARBA" id="ARBA00023002"/>
    </source>
</evidence>
<gene>
    <name evidence="6" type="ORF">D8M05_01305</name>
</gene>
<dbReference type="Gene3D" id="3.40.50.720">
    <property type="entry name" value="NAD(P)-binding Rossmann-like Domain"/>
    <property type="match status" value="1"/>
</dbReference>
<dbReference type="PANTHER" id="PTHR44085:SF2">
    <property type="entry name" value="SEPIAPTERIN REDUCTASE"/>
    <property type="match status" value="1"/>
</dbReference>
<dbReference type="AlphaFoldDB" id="A0A494Z849"/>
<dbReference type="InterPro" id="IPR036291">
    <property type="entry name" value="NAD(P)-bd_dom_sf"/>
</dbReference>
<dbReference type="InterPro" id="IPR002347">
    <property type="entry name" value="SDR_fam"/>
</dbReference>
<evidence type="ECO:0000313" key="7">
    <source>
        <dbReference type="Proteomes" id="UP000281813"/>
    </source>
</evidence>
<keyword evidence="3" id="KW-0963">Cytoplasm</keyword>
<proteinExistence type="inferred from homology"/>
<evidence type="ECO:0000256" key="3">
    <source>
        <dbReference type="ARBA" id="ARBA00022490"/>
    </source>
</evidence>
<organism evidence="6 7">
    <name type="scientific">Oceanobacillus bengalensis</name>
    <dbReference type="NCBI Taxonomy" id="1435466"/>
    <lineage>
        <taxon>Bacteria</taxon>
        <taxon>Bacillati</taxon>
        <taxon>Bacillota</taxon>
        <taxon>Bacilli</taxon>
        <taxon>Bacillales</taxon>
        <taxon>Bacillaceae</taxon>
        <taxon>Oceanobacillus</taxon>
    </lineage>
</organism>
<evidence type="ECO:0000256" key="4">
    <source>
        <dbReference type="ARBA" id="ARBA00022857"/>
    </source>
</evidence>
<dbReference type="PRINTS" id="PR00081">
    <property type="entry name" value="GDHRDH"/>
</dbReference>
<dbReference type="PANTHER" id="PTHR44085">
    <property type="entry name" value="SEPIAPTERIN REDUCTASE"/>
    <property type="match status" value="1"/>
</dbReference>
<keyword evidence="7" id="KW-1185">Reference proteome</keyword>
<evidence type="ECO:0000313" key="6">
    <source>
        <dbReference type="EMBL" id="RKQ18774.1"/>
    </source>
</evidence>
<dbReference type="NCBIfam" id="NF005381">
    <property type="entry name" value="PRK06924.1"/>
    <property type="match status" value="1"/>
</dbReference>
<dbReference type="GO" id="GO:0004757">
    <property type="term" value="F:sepiapterin reductase (NADP+) activity"/>
    <property type="evidence" value="ECO:0007669"/>
    <property type="project" value="TreeGrafter"/>
</dbReference>
<dbReference type="Pfam" id="PF00106">
    <property type="entry name" value="adh_short"/>
    <property type="match status" value="1"/>
</dbReference>
<accession>A0A494Z849</accession>
<comment type="caution">
    <text evidence="6">The sequence shown here is derived from an EMBL/GenBank/DDBJ whole genome shotgun (WGS) entry which is preliminary data.</text>
</comment>